<dbReference type="eggNOG" id="KOG1848">
    <property type="taxonomic scope" value="Eukaryota"/>
</dbReference>
<proteinExistence type="predicted"/>
<dbReference type="Proteomes" id="UP000054560">
    <property type="component" value="Unassembled WGS sequence"/>
</dbReference>
<evidence type="ECO:0000313" key="2">
    <source>
        <dbReference type="EMBL" id="KNC77145.1"/>
    </source>
</evidence>
<accession>A0A0L0FK68</accession>
<dbReference type="RefSeq" id="XP_014151047.1">
    <property type="nucleotide sequence ID" value="XM_014295572.1"/>
</dbReference>
<dbReference type="GeneID" id="25910890"/>
<dbReference type="EMBL" id="KQ242825">
    <property type="protein sequence ID" value="KNC77145.1"/>
    <property type="molecule type" value="Genomic_DNA"/>
</dbReference>
<keyword evidence="3" id="KW-1185">Reference proteome</keyword>
<sequence length="148" mass="16798">MCPIVIKSFSPSKRGDTAEGKQRVSYSTTQRLLRIVSVLIKNFQSTLVTESEIFLTMLVKFLHSDWPTWQQTLAIEVLRDLSAHPKLIRQYCECYDMQEHSAPVFSMIVAGVTKYIQTEVKTDAQTAYQNPSAGSNRYLLYVLLCKGG</sequence>
<dbReference type="STRING" id="667725.A0A0L0FK68"/>
<protein>
    <recommendedName>
        <fullName evidence="1">Mon2/Sec7/BIG1-like HUS domain-containing protein</fullName>
    </recommendedName>
</protein>
<dbReference type="InterPro" id="IPR032691">
    <property type="entry name" value="Mon2/Sec7/BIG1-like_HUS"/>
</dbReference>
<name>A0A0L0FK68_9EUKA</name>
<evidence type="ECO:0000259" key="1">
    <source>
        <dbReference type="Pfam" id="PF12783"/>
    </source>
</evidence>
<dbReference type="OrthoDB" id="294853at2759"/>
<organism evidence="2 3">
    <name type="scientific">Sphaeroforma arctica JP610</name>
    <dbReference type="NCBI Taxonomy" id="667725"/>
    <lineage>
        <taxon>Eukaryota</taxon>
        <taxon>Ichthyosporea</taxon>
        <taxon>Ichthyophonida</taxon>
        <taxon>Sphaeroforma</taxon>
    </lineage>
</organism>
<reference evidence="2 3" key="1">
    <citation type="submission" date="2011-02" db="EMBL/GenBank/DDBJ databases">
        <title>The Genome Sequence of Sphaeroforma arctica JP610.</title>
        <authorList>
            <consortium name="The Broad Institute Genome Sequencing Platform"/>
            <person name="Russ C."/>
            <person name="Cuomo C."/>
            <person name="Young S.K."/>
            <person name="Zeng Q."/>
            <person name="Gargeya S."/>
            <person name="Alvarado L."/>
            <person name="Berlin A."/>
            <person name="Chapman S.B."/>
            <person name="Chen Z."/>
            <person name="Freedman E."/>
            <person name="Gellesch M."/>
            <person name="Goldberg J."/>
            <person name="Griggs A."/>
            <person name="Gujja S."/>
            <person name="Heilman E."/>
            <person name="Heiman D."/>
            <person name="Howarth C."/>
            <person name="Mehta T."/>
            <person name="Neiman D."/>
            <person name="Pearson M."/>
            <person name="Roberts A."/>
            <person name="Saif S."/>
            <person name="Shea T."/>
            <person name="Shenoy N."/>
            <person name="Sisk P."/>
            <person name="Stolte C."/>
            <person name="Sykes S."/>
            <person name="White J."/>
            <person name="Yandava C."/>
            <person name="Burger G."/>
            <person name="Gray M.W."/>
            <person name="Holland P.W.H."/>
            <person name="King N."/>
            <person name="Lang F.B.F."/>
            <person name="Roger A.J."/>
            <person name="Ruiz-Trillo I."/>
            <person name="Haas B."/>
            <person name="Nusbaum C."/>
            <person name="Birren B."/>
        </authorList>
    </citation>
    <scope>NUCLEOTIDE SEQUENCE [LARGE SCALE GENOMIC DNA]</scope>
    <source>
        <strain evidence="2 3">JP610</strain>
    </source>
</reference>
<gene>
    <name evidence="2" type="ORF">SARC_10386</name>
</gene>
<dbReference type="Pfam" id="PF12783">
    <property type="entry name" value="Sec7-like_HUS"/>
    <property type="match status" value="1"/>
</dbReference>
<dbReference type="AlphaFoldDB" id="A0A0L0FK68"/>
<feature type="domain" description="Mon2/Sec7/BIG1-like HUS" evidence="1">
    <location>
        <begin position="23"/>
        <end position="103"/>
    </location>
</feature>
<evidence type="ECO:0000313" key="3">
    <source>
        <dbReference type="Proteomes" id="UP000054560"/>
    </source>
</evidence>